<gene>
    <name evidence="1" type="ORF">OAUR00152_LOCUS27902</name>
</gene>
<accession>A0A7S4JI05</accession>
<organism evidence="1">
    <name type="scientific">Odontella aurita</name>
    <dbReference type="NCBI Taxonomy" id="265563"/>
    <lineage>
        <taxon>Eukaryota</taxon>
        <taxon>Sar</taxon>
        <taxon>Stramenopiles</taxon>
        <taxon>Ochrophyta</taxon>
        <taxon>Bacillariophyta</taxon>
        <taxon>Mediophyceae</taxon>
        <taxon>Biddulphiophycidae</taxon>
        <taxon>Eupodiscales</taxon>
        <taxon>Odontellaceae</taxon>
        <taxon>Odontella</taxon>
    </lineage>
</organism>
<reference evidence="1" key="1">
    <citation type="submission" date="2021-01" db="EMBL/GenBank/DDBJ databases">
        <authorList>
            <person name="Corre E."/>
            <person name="Pelletier E."/>
            <person name="Niang G."/>
            <person name="Scheremetjew M."/>
            <person name="Finn R."/>
            <person name="Kale V."/>
            <person name="Holt S."/>
            <person name="Cochrane G."/>
            <person name="Meng A."/>
            <person name="Brown T."/>
            <person name="Cohen L."/>
        </authorList>
    </citation>
    <scope>NUCLEOTIDE SEQUENCE</scope>
    <source>
        <strain evidence="1">Isolate 1302-5</strain>
    </source>
</reference>
<proteinExistence type="predicted"/>
<sequence length="99" mass="11005">MQLSHDAARMSAVTYLSDSAAAACGFSFEGFEDLRFFTEEPGQAVAARKDGRCHFAFRGTKLNVDGWLQKLDFDLTDVHKDNDDTLEFCQVCEGCSDLI</sequence>
<protein>
    <submittedName>
        <fullName evidence="1">Uncharacterized protein</fullName>
    </submittedName>
</protein>
<evidence type="ECO:0000313" key="1">
    <source>
        <dbReference type="EMBL" id="CAE2263529.1"/>
    </source>
</evidence>
<dbReference type="AlphaFoldDB" id="A0A7S4JI05"/>
<dbReference type="EMBL" id="HBKQ01040513">
    <property type="protein sequence ID" value="CAE2263529.1"/>
    <property type="molecule type" value="Transcribed_RNA"/>
</dbReference>
<name>A0A7S4JI05_9STRA</name>